<feature type="domain" description="DSBA-like thioredoxin" evidence="2">
    <location>
        <begin position="10"/>
        <end position="200"/>
    </location>
</feature>
<dbReference type="SUPFAM" id="SSF52833">
    <property type="entry name" value="Thioredoxin-like"/>
    <property type="match status" value="1"/>
</dbReference>
<comment type="caution">
    <text evidence="3">The sequence shown here is derived from an EMBL/GenBank/DDBJ whole genome shotgun (WGS) entry which is preliminary data.</text>
</comment>
<name>A0ABP8I1U4_9BURK</name>
<dbReference type="PIRSF" id="PIRSF006386">
    <property type="entry name" value="HCCAis_GSTk"/>
    <property type="match status" value="1"/>
</dbReference>
<sequence>MQAMTNARSVEFYFDFGSPAAYLAATQLPHLCADTGAELVWKPMLLGGVFQATGNRSPVEIPAKAPYVFEDLKRFARRYAVPFQYNPNFPINTLLLMRGATGLQMREPERFRAYADAMFDAMWVASRNLNDPAVVGEVLAEAGFDPARVLALANDPDTKSRLKADTEAAVRRGVFGAPTLFVGDQMFWGQDRLDFVREALGA</sequence>
<evidence type="ECO:0000256" key="1">
    <source>
        <dbReference type="PIRNR" id="PIRNR006386"/>
    </source>
</evidence>
<comment type="similarity">
    <text evidence="1">Belongs to the GST superfamily. NadH family.</text>
</comment>
<dbReference type="Proteomes" id="UP001500975">
    <property type="component" value="Unassembled WGS sequence"/>
</dbReference>
<accession>A0ABP8I1U4</accession>
<dbReference type="InterPro" id="IPR014440">
    <property type="entry name" value="HCCAis_GSTk"/>
</dbReference>
<protein>
    <recommendedName>
        <fullName evidence="1">2-hydroxychromene-2-carboxylate isomerase</fullName>
        <ecNumber evidence="1">5.99.1.4</ecNumber>
    </recommendedName>
</protein>
<gene>
    <name evidence="3" type="ORF">GCM10023165_36660</name>
</gene>
<dbReference type="InterPro" id="IPR044087">
    <property type="entry name" value="NahD-like"/>
</dbReference>
<proteinExistence type="inferred from homology"/>
<organism evidence="3 4">
    <name type="scientific">Variovorax defluvii</name>
    <dbReference type="NCBI Taxonomy" id="913761"/>
    <lineage>
        <taxon>Bacteria</taxon>
        <taxon>Pseudomonadati</taxon>
        <taxon>Pseudomonadota</taxon>
        <taxon>Betaproteobacteria</taxon>
        <taxon>Burkholderiales</taxon>
        <taxon>Comamonadaceae</taxon>
        <taxon>Variovorax</taxon>
    </lineage>
</organism>
<dbReference type="GO" id="GO:0016853">
    <property type="term" value="F:isomerase activity"/>
    <property type="evidence" value="ECO:0007669"/>
    <property type="project" value="UniProtKB-KW"/>
</dbReference>
<keyword evidence="1 3" id="KW-0413">Isomerase</keyword>
<evidence type="ECO:0000313" key="3">
    <source>
        <dbReference type="EMBL" id="GAA4349664.1"/>
    </source>
</evidence>
<dbReference type="Gene3D" id="3.40.30.10">
    <property type="entry name" value="Glutaredoxin"/>
    <property type="match status" value="1"/>
</dbReference>
<dbReference type="EMBL" id="BAABGJ010000059">
    <property type="protein sequence ID" value="GAA4349664.1"/>
    <property type="molecule type" value="Genomic_DNA"/>
</dbReference>
<dbReference type="InterPro" id="IPR051924">
    <property type="entry name" value="GST_Kappa/NadH"/>
</dbReference>
<keyword evidence="4" id="KW-1185">Reference proteome</keyword>
<dbReference type="InterPro" id="IPR001853">
    <property type="entry name" value="DSBA-like_thioredoxin_dom"/>
</dbReference>
<comment type="catalytic activity">
    <reaction evidence="1">
        <text>2-hydroxychromene-2-carboxylate = (3E)-4-(2-hydroxyphenyl)-2-oxobut-3-enoate</text>
        <dbReference type="Rhea" id="RHEA:27401"/>
        <dbReference type="ChEBI" id="CHEBI:59350"/>
        <dbReference type="ChEBI" id="CHEBI:59353"/>
        <dbReference type="EC" id="5.99.1.4"/>
    </reaction>
</comment>
<dbReference type="EC" id="5.99.1.4" evidence="1"/>
<dbReference type="CDD" id="cd03022">
    <property type="entry name" value="DsbA_HCCA_Iso"/>
    <property type="match status" value="1"/>
</dbReference>
<reference evidence="4" key="1">
    <citation type="journal article" date="2019" name="Int. J. Syst. Evol. Microbiol.">
        <title>The Global Catalogue of Microorganisms (GCM) 10K type strain sequencing project: providing services to taxonomists for standard genome sequencing and annotation.</title>
        <authorList>
            <consortium name="The Broad Institute Genomics Platform"/>
            <consortium name="The Broad Institute Genome Sequencing Center for Infectious Disease"/>
            <person name="Wu L."/>
            <person name="Ma J."/>
        </authorList>
    </citation>
    <scope>NUCLEOTIDE SEQUENCE [LARGE SCALE GENOMIC DNA]</scope>
    <source>
        <strain evidence="4">JCM 17804</strain>
    </source>
</reference>
<evidence type="ECO:0000313" key="4">
    <source>
        <dbReference type="Proteomes" id="UP001500975"/>
    </source>
</evidence>
<dbReference type="PANTHER" id="PTHR42943">
    <property type="entry name" value="GLUTATHIONE S-TRANSFERASE KAPPA"/>
    <property type="match status" value="1"/>
</dbReference>
<dbReference type="Pfam" id="PF01323">
    <property type="entry name" value="DSBA"/>
    <property type="match status" value="1"/>
</dbReference>
<dbReference type="PANTHER" id="PTHR42943:SF2">
    <property type="entry name" value="GLUTATHIONE S-TRANSFERASE KAPPA 1"/>
    <property type="match status" value="1"/>
</dbReference>
<evidence type="ECO:0000259" key="2">
    <source>
        <dbReference type="Pfam" id="PF01323"/>
    </source>
</evidence>
<dbReference type="InterPro" id="IPR036249">
    <property type="entry name" value="Thioredoxin-like_sf"/>
</dbReference>